<dbReference type="Proteomes" id="UP001280121">
    <property type="component" value="Unassembled WGS sequence"/>
</dbReference>
<dbReference type="EMBL" id="JANJYI010000006">
    <property type="protein sequence ID" value="KAK2646075.1"/>
    <property type="molecule type" value="Genomic_DNA"/>
</dbReference>
<name>A0AAD9U2C9_9ROSI</name>
<proteinExistence type="predicted"/>
<accession>A0AAD9U2C9</accession>
<reference evidence="1" key="1">
    <citation type="journal article" date="2023" name="Plant J.">
        <title>Genome sequences and population genomics provide insights into the demographic history, inbreeding, and mutation load of two 'living fossil' tree species of Dipteronia.</title>
        <authorList>
            <person name="Feng Y."/>
            <person name="Comes H.P."/>
            <person name="Chen J."/>
            <person name="Zhu S."/>
            <person name="Lu R."/>
            <person name="Zhang X."/>
            <person name="Li P."/>
            <person name="Qiu J."/>
            <person name="Olsen K.M."/>
            <person name="Qiu Y."/>
        </authorList>
    </citation>
    <scope>NUCLEOTIDE SEQUENCE</scope>
    <source>
        <strain evidence="1">KIB01</strain>
    </source>
</reference>
<protein>
    <submittedName>
        <fullName evidence="1">Uncharacterized protein</fullName>
    </submittedName>
</protein>
<dbReference type="AlphaFoldDB" id="A0AAD9U2C9"/>
<sequence length="143" mass="16306">MADELPGCGSPKPLTVIRSDIQERCIDKLSYKANMYAVWYSPTDEDLMFNVDSSAKGSPVWQEWEVCSEILEARCCVFLSFFNWNITIVSDSKTTVSWIKDERFSSLKHVAMVYDIRNFLVSLKGLSIQFRPIDQDSFAGSLV</sequence>
<evidence type="ECO:0000313" key="1">
    <source>
        <dbReference type="EMBL" id="KAK2646075.1"/>
    </source>
</evidence>
<keyword evidence="2" id="KW-1185">Reference proteome</keyword>
<organism evidence="1 2">
    <name type="scientific">Dipteronia dyeriana</name>
    <dbReference type="NCBI Taxonomy" id="168575"/>
    <lineage>
        <taxon>Eukaryota</taxon>
        <taxon>Viridiplantae</taxon>
        <taxon>Streptophyta</taxon>
        <taxon>Embryophyta</taxon>
        <taxon>Tracheophyta</taxon>
        <taxon>Spermatophyta</taxon>
        <taxon>Magnoliopsida</taxon>
        <taxon>eudicotyledons</taxon>
        <taxon>Gunneridae</taxon>
        <taxon>Pentapetalae</taxon>
        <taxon>rosids</taxon>
        <taxon>malvids</taxon>
        <taxon>Sapindales</taxon>
        <taxon>Sapindaceae</taxon>
        <taxon>Hippocastanoideae</taxon>
        <taxon>Acereae</taxon>
        <taxon>Dipteronia</taxon>
    </lineage>
</organism>
<gene>
    <name evidence="1" type="ORF">Ddye_021270</name>
</gene>
<evidence type="ECO:0000313" key="2">
    <source>
        <dbReference type="Proteomes" id="UP001280121"/>
    </source>
</evidence>
<comment type="caution">
    <text evidence="1">The sequence shown here is derived from an EMBL/GenBank/DDBJ whole genome shotgun (WGS) entry which is preliminary data.</text>
</comment>